<evidence type="ECO:0008006" key="3">
    <source>
        <dbReference type="Google" id="ProtNLM"/>
    </source>
</evidence>
<sequence>MTTNTKTVVNPVDTPVDITTRESTTVEENRTIRHVMAQLWQAWVNGQEPPMSIPGFLEITRYGPFNNCGVGPSTTRPQIMPFKNNPTVTTTAPIYTLLQSTVTQRTAQD</sequence>
<protein>
    <recommendedName>
        <fullName evidence="3">Integrase core domain containing protein</fullName>
    </recommendedName>
</protein>
<proteinExistence type="predicted"/>
<gene>
    <name evidence="1" type="ORF">KY290_034133</name>
</gene>
<comment type="caution">
    <text evidence="1">The sequence shown here is derived from an EMBL/GenBank/DDBJ whole genome shotgun (WGS) entry which is preliminary data.</text>
</comment>
<evidence type="ECO:0000313" key="1">
    <source>
        <dbReference type="EMBL" id="KAH0741090.1"/>
    </source>
</evidence>
<reference evidence="1 2" key="1">
    <citation type="journal article" date="2021" name="bioRxiv">
        <title>Chromosome-scale and haplotype-resolved genome assembly of a tetraploid potato cultivar.</title>
        <authorList>
            <person name="Sun H."/>
            <person name="Jiao W.-B."/>
            <person name="Krause K."/>
            <person name="Campoy J.A."/>
            <person name="Goel M."/>
            <person name="Folz-Donahue K."/>
            <person name="Kukat C."/>
            <person name="Huettel B."/>
            <person name="Schneeberger K."/>
        </authorList>
    </citation>
    <scope>NUCLEOTIDE SEQUENCE [LARGE SCALE GENOMIC DNA]</scope>
    <source>
        <strain evidence="1">SolTubOtavaFocal</strain>
        <tissue evidence="1">Leaves</tissue>
    </source>
</reference>
<dbReference type="Proteomes" id="UP000826656">
    <property type="component" value="Unassembled WGS sequence"/>
</dbReference>
<evidence type="ECO:0000313" key="2">
    <source>
        <dbReference type="Proteomes" id="UP000826656"/>
    </source>
</evidence>
<keyword evidence="2" id="KW-1185">Reference proteome</keyword>
<organism evidence="1 2">
    <name type="scientific">Solanum tuberosum</name>
    <name type="common">Potato</name>
    <dbReference type="NCBI Taxonomy" id="4113"/>
    <lineage>
        <taxon>Eukaryota</taxon>
        <taxon>Viridiplantae</taxon>
        <taxon>Streptophyta</taxon>
        <taxon>Embryophyta</taxon>
        <taxon>Tracheophyta</taxon>
        <taxon>Spermatophyta</taxon>
        <taxon>Magnoliopsida</taxon>
        <taxon>eudicotyledons</taxon>
        <taxon>Gunneridae</taxon>
        <taxon>Pentapetalae</taxon>
        <taxon>asterids</taxon>
        <taxon>lamiids</taxon>
        <taxon>Solanales</taxon>
        <taxon>Solanaceae</taxon>
        <taxon>Solanoideae</taxon>
        <taxon>Solaneae</taxon>
        <taxon>Solanum</taxon>
    </lineage>
</organism>
<dbReference type="EMBL" id="JAIVGD010000026">
    <property type="protein sequence ID" value="KAH0741090.1"/>
    <property type="molecule type" value="Genomic_DNA"/>
</dbReference>
<accession>A0ABQ7U2U8</accession>
<name>A0ABQ7U2U8_SOLTU</name>